<name>A0ACC1R0L4_9HYPO</name>
<reference evidence="1" key="1">
    <citation type="submission" date="2022-07" db="EMBL/GenBank/DDBJ databases">
        <title>Genome Sequence of Lecanicillium saksenae.</title>
        <authorList>
            <person name="Buettner E."/>
        </authorList>
    </citation>
    <scope>NUCLEOTIDE SEQUENCE</scope>
    <source>
        <strain evidence="1">VT-O1</strain>
    </source>
</reference>
<accession>A0ACC1R0L4</accession>
<gene>
    <name evidence="1" type="ORF">NLG97_g2545</name>
</gene>
<keyword evidence="2" id="KW-1185">Reference proteome</keyword>
<evidence type="ECO:0000313" key="1">
    <source>
        <dbReference type="EMBL" id="KAJ3496598.1"/>
    </source>
</evidence>
<sequence>MASSAETTGPRELGNGDYTVGWICALPEEYVAARAFLDEQHKPAENTQHEYTLGRLGGHNIVIGVLPDGEYGTASASSIASNMLHAFPNITIGLMVGIAGGAPAPARKRDIRLGDVVVSVPRGGSSGVFQYDFGKTIQEQAFQGTRVLNQPPAILREAVSGIRADHEMSGHGIQEAIATALQKADVVHPVQDGAACESACSSDSANLVSRPERDEDEENPVIHYGVIATANQLMKDAYIRDKLAHEKDVLCFEMEAGGLMNHFPCLVIRGICDYSDSHKNKKWQGYAAMTAAAYAKELLQRISPGKVASEKKLREIVDGIQSVSLNTLKIVECLREDDYTGKIRKWLSPPDPSTNFNLAKKLHQPGTGKWFLESDAYGLWKIKRSSFLWCYGIPGCGKTILSSTVIQNLTQHDETSVNSLYFFFDFTDETKRSAENALRSLMIRLYRQQKCAQDPLDALYTSCSSGSQQPSVALLKKTFRLMVQKCESLWIVLDALDECLNRHDRHDDGLMPWVRDLHEMENIHLLVTSRPEQDIQSMIKTWATPKEIIPLESELVAADIAAYVETQVQRMRRWQSDPTIREAIKSTLIKKAKGMFRWVAC</sequence>
<proteinExistence type="predicted"/>
<protein>
    <submittedName>
        <fullName evidence="1">Uncharacterized protein</fullName>
    </submittedName>
</protein>
<dbReference type="Proteomes" id="UP001148737">
    <property type="component" value="Unassembled WGS sequence"/>
</dbReference>
<dbReference type="EMBL" id="JANAKD010000176">
    <property type="protein sequence ID" value="KAJ3496598.1"/>
    <property type="molecule type" value="Genomic_DNA"/>
</dbReference>
<organism evidence="1 2">
    <name type="scientific">Lecanicillium saksenae</name>
    <dbReference type="NCBI Taxonomy" id="468837"/>
    <lineage>
        <taxon>Eukaryota</taxon>
        <taxon>Fungi</taxon>
        <taxon>Dikarya</taxon>
        <taxon>Ascomycota</taxon>
        <taxon>Pezizomycotina</taxon>
        <taxon>Sordariomycetes</taxon>
        <taxon>Hypocreomycetidae</taxon>
        <taxon>Hypocreales</taxon>
        <taxon>Cordycipitaceae</taxon>
        <taxon>Lecanicillium</taxon>
    </lineage>
</organism>
<evidence type="ECO:0000313" key="2">
    <source>
        <dbReference type="Proteomes" id="UP001148737"/>
    </source>
</evidence>
<comment type="caution">
    <text evidence="1">The sequence shown here is derived from an EMBL/GenBank/DDBJ whole genome shotgun (WGS) entry which is preliminary data.</text>
</comment>